<dbReference type="Gene3D" id="1.20.1730.10">
    <property type="entry name" value="Sodium/glucose cotransporter"/>
    <property type="match status" value="1"/>
</dbReference>
<dbReference type="EMBL" id="GANP01008999">
    <property type="protein sequence ID" value="JAB75469.1"/>
    <property type="molecule type" value="mRNA"/>
</dbReference>
<reference evidence="8" key="1">
    <citation type="journal article" date="2015" name="Sci. Rep.">
        <title>Tissue- and time-dependent transcription in Ixodes ricinus salivary glands and midguts when blood feeding on the vertebrate host.</title>
        <authorList>
            <person name="Kotsyfakis M."/>
            <person name="Schwarz A."/>
            <person name="Erhart J."/>
            <person name="Ribeiro J.M."/>
        </authorList>
    </citation>
    <scope>NUCLEOTIDE SEQUENCE</scope>
    <source>
        <tissue evidence="8">Salivary gland and midgut</tissue>
    </source>
</reference>
<feature type="transmembrane region" description="Helical" evidence="7">
    <location>
        <begin position="525"/>
        <end position="547"/>
    </location>
</feature>
<evidence type="ECO:0000256" key="4">
    <source>
        <dbReference type="ARBA" id="ARBA00022989"/>
    </source>
</evidence>
<dbReference type="FunFam" id="1.20.1730.10:FF:000040">
    <property type="entry name" value="Sodium/glucose cotransporter slc5a1,2,4, putative"/>
    <property type="match status" value="1"/>
</dbReference>
<sequence length="702" mass="76293">ASVMTEPAAKSGDVFTTVNLEAWDIVVVVAYFVAVIAVGVWSSWRSSRGSMSGYFLASRSMHWIPVGASLFASNIGSGHFVGLAGSGAASGIGIAGFELNAVFILILLGWFFVPVYVASGVYTMPEYLRKRFGGQRIRVYLSVLALLLSIFTKISADLFAGAIFIKQALGWNLYLSVCVLLVIACLFTVAGGLSAVIWTDFVQTILIVVGAFVLMVLSLVEVGGYDNLMKAYATAEPTNASYARYTANNESCSRVPDNYNHLLRSPSDSELPWTGMVFGLTISAIWYWCSDQVIVQRALSAKNMVHAKAGCVMAGYLKLLPLYLLVLPGMAARVLFPDLVACSSPERCRDVCDNDKGCTNIAYPLLVVKLMPIGARGMMLSVMLAALMSSLTSIFNSSSTIFTIDIWKKFRKSASEVELLIVGRTFVVVLVAVSIVWIPIIEAFPGSQLFHYIQSVTSFLAPPVCAVYVLAVSWKRINEPGAFWGLMVGLVVGMCRFGWEISYSVPGCGSTDPDPRPAIISSVHYLHFAVLLFFISVITTVVISLLTPPIDEKQLYRLTYSTRNSTEIREDLEKPRKKSVYEITAVSGGVENKAFSKSSDNLTSPNEIAMTTRGPASPHQAVPTPPKEMSGIKRAFFCICGVTSTHERAEADDANPMPAMSPAEEAHQAAESLQEHPVWGKVCNVNAIVLMVVVAFVWGFYA</sequence>
<dbReference type="NCBIfam" id="TIGR00813">
    <property type="entry name" value="sss"/>
    <property type="match status" value="1"/>
</dbReference>
<keyword evidence="3 7" id="KW-0812">Transmembrane</keyword>
<protein>
    <submittedName>
        <fullName evidence="8">Putative sodium/glucose cotransporter 4</fullName>
    </submittedName>
</protein>
<dbReference type="PANTHER" id="PTHR11819">
    <property type="entry name" value="SOLUTE CARRIER FAMILY 5"/>
    <property type="match status" value="1"/>
</dbReference>
<dbReference type="PROSITE" id="PS00457">
    <property type="entry name" value="NA_SOLUT_SYMP_2"/>
    <property type="match status" value="1"/>
</dbReference>
<accession>V5HDH8</accession>
<feature type="transmembrane region" description="Helical" evidence="7">
    <location>
        <begin position="310"/>
        <end position="331"/>
    </location>
</feature>
<evidence type="ECO:0000256" key="7">
    <source>
        <dbReference type="SAM" id="Phobius"/>
    </source>
</evidence>
<feature type="transmembrane region" description="Helical" evidence="7">
    <location>
        <begin position="139"/>
        <end position="165"/>
    </location>
</feature>
<evidence type="ECO:0000256" key="6">
    <source>
        <dbReference type="RuleBase" id="RU362091"/>
    </source>
</evidence>
<dbReference type="PANTHER" id="PTHR11819:SF195">
    <property type="entry name" value="SODIUM_GLUCOSE COTRANSPORTER 4"/>
    <property type="match status" value="1"/>
</dbReference>
<evidence type="ECO:0000313" key="8">
    <source>
        <dbReference type="EMBL" id="JAB75469.1"/>
    </source>
</evidence>
<dbReference type="GO" id="GO:0005886">
    <property type="term" value="C:plasma membrane"/>
    <property type="evidence" value="ECO:0007669"/>
    <property type="project" value="TreeGrafter"/>
</dbReference>
<evidence type="ECO:0000256" key="1">
    <source>
        <dbReference type="ARBA" id="ARBA00004141"/>
    </source>
</evidence>
<feature type="transmembrane region" description="Helical" evidence="7">
    <location>
        <begin position="373"/>
        <end position="396"/>
    </location>
</feature>
<feature type="transmembrane region" description="Helical" evidence="7">
    <location>
        <begin position="63"/>
        <end position="85"/>
    </location>
</feature>
<dbReference type="InterPro" id="IPR018212">
    <property type="entry name" value="Na/solute_symporter_CS"/>
</dbReference>
<keyword evidence="5 7" id="KW-0472">Membrane</keyword>
<evidence type="ECO:0000256" key="2">
    <source>
        <dbReference type="ARBA" id="ARBA00006434"/>
    </source>
</evidence>
<dbReference type="PROSITE" id="PS50283">
    <property type="entry name" value="NA_SOLUT_SYMP_3"/>
    <property type="match status" value="1"/>
</dbReference>
<dbReference type="Pfam" id="PF00474">
    <property type="entry name" value="SSF"/>
    <property type="match status" value="1"/>
</dbReference>
<feature type="transmembrane region" description="Helical" evidence="7">
    <location>
        <begin position="483"/>
        <end position="505"/>
    </location>
</feature>
<proteinExistence type="evidence at transcript level"/>
<feature type="transmembrane region" description="Helical" evidence="7">
    <location>
        <begin position="97"/>
        <end position="118"/>
    </location>
</feature>
<keyword evidence="4 7" id="KW-1133">Transmembrane helix</keyword>
<feature type="transmembrane region" description="Helical" evidence="7">
    <location>
        <begin position="171"/>
        <end position="198"/>
    </location>
</feature>
<feature type="transmembrane region" description="Helical" evidence="7">
    <location>
        <begin position="417"/>
        <end position="440"/>
    </location>
</feature>
<feature type="transmembrane region" description="Helical" evidence="7">
    <location>
        <begin position="271"/>
        <end position="289"/>
    </location>
</feature>
<organism evidence="8">
    <name type="scientific">Ixodes ricinus</name>
    <name type="common">Common tick</name>
    <name type="synonym">Acarus ricinus</name>
    <dbReference type="NCBI Taxonomy" id="34613"/>
    <lineage>
        <taxon>Eukaryota</taxon>
        <taxon>Metazoa</taxon>
        <taxon>Ecdysozoa</taxon>
        <taxon>Arthropoda</taxon>
        <taxon>Chelicerata</taxon>
        <taxon>Arachnida</taxon>
        <taxon>Acari</taxon>
        <taxon>Parasitiformes</taxon>
        <taxon>Ixodida</taxon>
        <taxon>Ixodoidea</taxon>
        <taxon>Ixodidae</taxon>
        <taxon>Ixodinae</taxon>
        <taxon>Ixodes</taxon>
    </lineage>
</organism>
<feature type="non-terminal residue" evidence="8">
    <location>
        <position position="1"/>
    </location>
</feature>
<feature type="transmembrane region" description="Helical" evidence="7">
    <location>
        <begin position="205"/>
        <end position="225"/>
    </location>
</feature>
<feature type="transmembrane region" description="Helical" evidence="7">
    <location>
        <begin position="22"/>
        <end position="42"/>
    </location>
</feature>
<dbReference type="AlphaFoldDB" id="V5HDH8"/>
<feature type="transmembrane region" description="Helical" evidence="7">
    <location>
        <begin position="682"/>
        <end position="701"/>
    </location>
</feature>
<evidence type="ECO:0000256" key="5">
    <source>
        <dbReference type="ARBA" id="ARBA00023136"/>
    </source>
</evidence>
<name>V5HDH8_IXORI</name>
<feature type="transmembrane region" description="Helical" evidence="7">
    <location>
        <begin position="452"/>
        <end position="471"/>
    </location>
</feature>
<comment type="similarity">
    <text evidence="2 6">Belongs to the sodium:solute symporter (SSF) (TC 2.A.21) family.</text>
</comment>
<dbReference type="CDD" id="cd10329">
    <property type="entry name" value="SLC5sbd_SGLT1-like"/>
    <property type="match status" value="1"/>
</dbReference>
<dbReference type="InterPro" id="IPR038377">
    <property type="entry name" value="Na/Glc_symporter_sf"/>
</dbReference>
<dbReference type="InterPro" id="IPR001734">
    <property type="entry name" value="Na/solute_symporter"/>
</dbReference>
<dbReference type="GO" id="GO:0005412">
    <property type="term" value="F:D-glucose:sodium symporter activity"/>
    <property type="evidence" value="ECO:0007669"/>
    <property type="project" value="TreeGrafter"/>
</dbReference>
<comment type="subcellular location">
    <subcellularLocation>
        <location evidence="1">Membrane</location>
        <topology evidence="1">Multi-pass membrane protein</topology>
    </subcellularLocation>
</comment>
<evidence type="ECO:0000256" key="3">
    <source>
        <dbReference type="ARBA" id="ARBA00022692"/>
    </source>
</evidence>